<protein>
    <submittedName>
        <fullName evidence="1">Uncharacterized protein</fullName>
    </submittedName>
</protein>
<name>A0A3E2TD89_9FIRM</name>
<dbReference type="EMBL" id="QVEP01000073">
    <property type="protein sequence ID" value="RGB72921.1"/>
    <property type="molecule type" value="Genomic_DNA"/>
</dbReference>
<reference evidence="1 2" key="1">
    <citation type="submission" date="2018-08" db="EMBL/GenBank/DDBJ databases">
        <title>A genome reference for cultivated species of the human gut microbiota.</title>
        <authorList>
            <person name="Zou Y."/>
            <person name="Xue W."/>
            <person name="Luo G."/>
        </authorList>
    </citation>
    <scope>NUCLEOTIDE SEQUENCE [LARGE SCALE GENOMIC DNA]</scope>
    <source>
        <strain evidence="1 2">AF45-17</strain>
    </source>
</reference>
<evidence type="ECO:0000313" key="1">
    <source>
        <dbReference type="EMBL" id="RGB72921.1"/>
    </source>
</evidence>
<dbReference type="Proteomes" id="UP000260773">
    <property type="component" value="Unassembled WGS sequence"/>
</dbReference>
<dbReference type="AlphaFoldDB" id="A0A3E2TD89"/>
<sequence>MSEEQIKIWEKVEAKGLEKLGNIEKALLAKEGFKEAHKDYCDFVNRLAETTGLTTEELDRHFATLLAEKGEKKNDVGRRRR</sequence>
<evidence type="ECO:0000313" key="2">
    <source>
        <dbReference type="Proteomes" id="UP000260773"/>
    </source>
</evidence>
<comment type="caution">
    <text evidence="1">The sequence shown here is derived from an EMBL/GenBank/DDBJ whole genome shotgun (WGS) entry which is preliminary data.</text>
</comment>
<organism evidence="1 2">
    <name type="scientific">Coprococcus catus</name>
    <dbReference type="NCBI Taxonomy" id="116085"/>
    <lineage>
        <taxon>Bacteria</taxon>
        <taxon>Bacillati</taxon>
        <taxon>Bacillota</taxon>
        <taxon>Clostridia</taxon>
        <taxon>Lachnospirales</taxon>
        <taxon>Lachnospiraceae</taxon>
        <taxon>Coprococcus</taxon>
    </lineage>
</organism>
<gene>
    <name evidence="1" type="ORF">DW070_16320</name>
</gene>
<accession>A0A3E2TD89</accession>
<proteinExistence type="predicted"/>